<evidence type="ECO:0000313" key="3">
    <source>
        <dbReference type="EMBL" id="CDS37854.1"/>
    </source>
</evidence>
<feature type="transmembrane region" description="Helical" evidence="2">
    <location>
        <begin position="71"/>
        <end position="100"/>
    </location>
</feature>
<keyword evidence="4" id="KW-1185">Reference proteome</keyword>
<keyword evidence="2" id="KW-0472">Membrane</keyword>
<dbReference type="AlphaFoldDB" id="A0A068Y046"/>
<feature type="region of interest" description="Disordered" evidence="1">
    <location>
        <begin position="119"/>
        <end position="147"/>
    </location>
</feature>
<evidence type="ECO:0000313" key="4">
    <source>
        <dbReference type="Proteomes" id="UP000017246"/>
    </source>
</evidence>
<reference evidence="3" key="1">
    <citation type="journal article" date="2013" name="Nature">
        <title>The genomes of four tapeworm species reveal adaptations to parasitism.</title>
        <authorList>
            <person name="Tsai I.J."/>
            <person name="Zarowiecki M."/>
            <person name="Holroyd N."/>
            <person name="Garciarrubio A."/>
            <person name="Sanchez-Flores A."/>
            <person name="Brooks K.L."/>
            <person name="Tracey A."/>
            <person name="Bobes R.J."/>
            <person name="Fragoso G."/>
            <person name="Sciutto E."/>
            <person name="Aslett M."/>
            <person name="Beasley H."/>
            <person name="Bennett H.M."/>
            <person name="Cai J."/>
            <person name="Camicia F."/>
            <person name="Clark R."/>
            <person name="Cucher M."/>
            <person name="De Silva N."/>
            <person name="Day T.A."/>
            <person name="Deplazes P."/>
            <person name="Estrada K."/>
            <person name="Fernandez C."/>
            <person name="Holland P.W."/>
            <person name="Hou J."/>
            <person name="Hu S."/>
            <person name="Huckvale T."/>
            <person name="Hung S.S."/>
            <person name="Kamenetzky L."/>
            <person name="Keane J.A."/>
            <person name="Kiss F."/>
            <person name="Koziol U."/>
            <person name="Lambert O."/>
            <person name="Liu K."/>
            <person name="Luo X."/>
            <person name="Luo Y."/>
            <person name="Macchiaroli N."/>
            <person name="Nichol S."/>
            <person name="Paps J."/>
            <person name="Parkinson J."/>
            <person name="Pouchkina-Stantcheva N."/>
            <person name="Riddiford N."/>
            <person name="Rosenzvit M."/>
            <person name="Salinas G."/>
            <person name="Wasmuth J.D."/>
            <person name="Zamanian M."/>
            <person name="Zheng Y."/>
            <person name="Cai X."/>
            <person name="Soberon X."/>
            <person name="Olson P.D."/>
            <person name="Laclette J.P."/>
            <person name="Brehm K."/>
            <person name="Berriman M."/>
            <person name="Garciarrubio A."/>
            <person name="Bobes R.J."/>
            <person name="Fragoso G."/>
            <person name="Sanchez-Flores A."/>
            <person name="Estrada K."/>
            <person name="Cevallos M.A."/>
            <person name="Morett E."/>
            <person name="Gonzalez V."/>
            <person name="Portillo T."/>
            <person name="Ochoa-Leyva A."/>
            <person name="Jose M.V."/>
            <person name="Sciutto E."/>
            <person name="Landa A."/>
            <person name="Jimenez L."/>
            <person name="Valdes V."/>
            <person name="Carrero J.C."/>
            <person name="Larralde C."/>
            <person name="Morales-Montor J."/>
            <person name="Limon-Lason J."/>
            <person name="Soberon X."/>
            <person name="Laclette J.P."/>
        </authorList>
    </citation>
    <scope>NUCLEOTIDE SEQUENCE [LARGE SCALE GENOMIC DNA]</scope>
</reference>
<evidence type="ECO:0000256" key="2">
    <source>
        <dbReference type="SAM" id="Phobius"/>
    </source>
</evidence>
<reference evidence="3" key="2">
    <citation type="submission" date="2015-11" db="EMBL/GenBank/DDBJ databases">
        <authorList>
            <person name="Zhang Y."/>
            <person name="Guo Z."/>
        </authorList>
    </citation>
    <scope>NUCLEOTIDE SEQUENCE</scope>
</reference>
<evidence type="ECO:0000256" key="1">
    <source>
        <dbReference type="SAM" id="MobiDB-lite"/>
    </source>
</evidence>
<gene>
    <name evidence="3" type="ORF">EmuJ_000514500</name>
</gene>
<dbReference type="EMBL" id="LN902843">
    <property type="protein sequence ID" value="CDS37854.1"/>
    <property type="molecule type" value="Genomic_DNA"/>
</dbReference>
<protein>
    <submittedName>
        <fullName evidence="3">Epidermal growth factor</fullName>
    </submittedName>
</protein>
<dbReference type="OrthoDB" id="6130531at2759"/>
<name>A0A068Y046_ECHMU</name>
<organism evidence="3 4">
    <name type="scientific">Echinococcus multilocularis</name>
    <name type="common">Fox tapeworm</name>
    <dbReference type="NCBI Taxonomy" id="6211"/>
    <lineage>
        <taxon>Eukaryota</taxon>
        <taxon>Metazoa</taxon>
        <taxon>Spiralia</taxon>
        <taxon>Lophotrochozoa</taxon>
        <taxon>Platyhelminthes</taxon>
        <taxon>Cestoda</taxon>
        <taxon>Eucestoda</taxon>
        <taxon>Cyclophyllidea</taxon>
        <taxon>Taeniidae</taxon>
        <taxon>Echinococcus</taxon>
    </lineage>
</organism>
<dbReference type="OMA" id="RCVERCK"/>
<feature type="region of interest" description="Disordered" evidence="1">
    <location>
        <begin position="210"/>
        <end position="236"/>
    </location>
</feature>
<dbReference type="STRING" id="6211.A0A068Y046"/>
<proteinExistence type="predicted"/>
<feature type="compositionally biased region" description="Polar residues" evidence="1">
    <location>
        <begin position="120"/>
        <end position="138"/>
    </location>
</feature>
<sequence length="236" mass="26478">MGLSSSKDEVIRGEIGCDSIGTMQCSETSSLMCFEGICALFIAETEKRCVERCKCYPGYFGEYCQFRDSSIFATAGIVGGIIGIFLLIFLGSLIWCCWYLTCHSRQKRRRLNQEWEREQNNPTDIESNPHLSNAPNHRSQSEHLADRPRSGYYEHELCGDMDNGNNGNDSAVNIDRMETAENPDSTRETSHLLAYDETDHQAMEILIKPPSSHQETSASHGKGLDPYSAPLYTSIT</sequence>
<dbReference type="Proteomes" id="UP000017246">
    <property type="component" value="Unassembled WGS sequence"/>
</dbReference>
<keyword evidence="2" id="KW-0812">Transmembrane</keyword>
<accession>A0A068Y046</accession>
<keyword evidence="2" id="KW-1133">Transmembrane helix</keyword>